<dbReference type="FunFam" id="3.40.50.12500:FF:000001">
    <property type="entry name" value="Putative hydantoin racemase"/>
    <property type="match status" value="1"/>
</dbReference>
<evidence type="ECO:0000313" key="7">
    <source>
        <dbReference type="Proteomes" id="UP000217895"/>
    </source>
</evidence>
<dbReference type="Gene3D" id="3.40.50.12500">
    <property type="match status" value="1"/>
</dbReference>
<dbReference type="EC" id="5.1.99.5" evidence="3"/>
<comment type="similarity">
    <text evidence="1">Belongs to the HyuE racemase family.</text>
</comment>
<dbReference type="PANTHER" id="PTHR28047">
    <property type="entry name" value="PROTEIN DCG1"/>
    <property type="match status" value="1"/>
</dbReference>
<evidence type="ECO:0000256" key="1">
    <source>
        <dbReference type="ARBA" id="ARBA00038414"/>
    </source>
</evidence>
<dbReference type="GO" id="GO:0047661">
    <property type="term" value="F:amino-acid racemase activity"/>
    <property type="evidence" value="ECO:0007669"/>
    <property type="project" value="InterPro"/>
</dbReference>
<dbReference type="InterPro" id="IPR053714">
    <property type="entry name" value="Iso_Racemase_Enz_sf"/>
</dbReference>
<protein>
    <recommendedName>
        <fullName evidence="4">Hydantoin racemase</fullName>
        <ecNumber evidence="3">5.1.99.5</ecNumber>
    </recommendedName>
</protein>
<accession>A0A1Z4JJF9</accession>
<dbReference type="EMBL" id="AP018203">
    <property type="protein sequence ID" value="BAY56889.1"/>
    <property type="molecule type" value="Genomic_DNA"/>
</dbReference>
<organism evidence="6 7">
    <name type="scientific">Leptolyngbya boryana NIES-2135</name>
    <dbReference type="NCBI Taxonomy" id="1973484"/>
    <lineage>
        <taxon>Bacteria</taxon>
        <taxon>Bacillati</taxon>
        <taxon>Cyanobacteriota</taxon>
        <taxon>Cyanophyceae</taxon>
        <taxon>Leptolyngbyales</taxon>
        <taxon>Leptolyngbyaceae</taxon>
        <taxon>Leptolyngbya group</taxon>
        <taxon>Leptolyngbya</taxon>
    </lineage>
</organism>
<dbReference type="AlphaFoldDB" id="A0A1Z4JJF9"/>
<dbReference type="Proteomes" id="UP000217895">
    <property type="component" value="Chromosome"/>
</dbReference>
<evidence type="ECO:0000256" key="3">
    <source>
        <dbReference type="ARBA" id="ARBA00066406"/>
    </source>
</evidence>
<evidence type="ECO:0000256" key="4">
    <source>
        <dbReference type="ARBA" id="ARBA00067972"/>
    </source>
</evidence>
<dbReference type="GO" id="GO:0036348">
    <property type="term" value="F:hydantoin racemase activity"/>
    <property type="evidence" value="ECO:0007669"/>
    <property type="project" value="UniProtKB-EC"/>
</dbReference>
<name>A0A1Z4JJF9_LEPBY</name>
<reference evidence="6 7" key="1">
    <citation type="submission" date="2017-06" db="EMBL/GenBank/DDBJ databases">
        <title>Genome sequencing of cyanobaciteial culture collection at National Institute for Environmental Studies (NIES).</title>
        <authorList>
            <person name="Hirose Y."/>
            <person name="Shimura Y."/>
            <person name="Fujisawa T."/>
            <person name="Nakamura Y."/>
            <person name="Kawachi M."/>
        </authorList>
    </citation>
    <scope>NUCLEOTIDE SEQUENCE [LARGE SCALE GENOMIC DNA]</scope>
    <source>
        <strain evidence="6 7">NIES-2135</strain>
    </source>
</reference>
<dbReference type="Pfam" id="PF01177">
    <property type="entry name" value="Asp_Glu_race"/>
    <property type="match status" value="1"/>
</dbReference>
<comment type="catalytic activity">
    <reaction evidence="5">
        <text>D-5-benzylhydantoin = L-5-benzylhydantoin</text>
        <dbReference type="Rhea" id="RHEA:83991"/>
        <dbReference type="ChEBI" id="CHEBI:176864"/>
        <dbReference type="ChEBI" id="CHEBI:233540"/>
    </reaction>
</comment>
<evidence type="ECO:0000313" key="6">
    <source>
        <dbReference type="EMBL" id="BAY56889.1"/>
    </source>
</evidence>
<dbReference type="InterPro" id="IPR015942">
    <property type="entry name" value="Asp/Glu/hydantoin_racemase"/>
</dbReference>
<evidence type="ECO:0000256" key="2">
    <source>
        <dbReference type="ARBA" id="ARBA00051635"/>
    </source>
</evidence>
<gene>
    <name evidence="6" type="ORF">NIES2135_37510</name>
</gene>
<keyword evidence="7" id="KW-1185">Reference proteome</keyword>
<comment type="catalytic activity">
    <reaction evidence="2">
        <text>a D-5-monosubstituted hydantoin = a L-5-monosubstituted hydantoin</text>
        <dbReference type="Rhea" id="RHEA:46624"/>
        <dbReference type="ChEBI" id="CHEBI:86339"/>
        <dbReference type="ChEBI" id="CHEBI:86340"/>
        <dbReference type="EC" id="5.1.99.5"/>
    </reaction>
</comment>
<dbReference type="InterPro" id="IPR052186">
    <property type="entry name" value="Hydantoin_racemase-like"/>
</dbReference>
<sequence>MELRADKFMKIKVINPNTSASMTEQIGATARSIASRETEIVAVNPDMGPVSIEGFYDEALSVIGVLDEIRKGEAQGTDGYVIACFGDPGLYAARELARGPVIGIAEAAMRTAVLLSSEFSIVTTLARTRIIAQHLVDRYGMNQFCRNIRSIDLPVLSIETDTKAQTAILEECYRAIKVDQVGAIVLGCGGMAHLAVQLTQELNVPVIDGVSAAVKLAEAVISLKLKTSKAGSYAFPIAKPYTGIFQSFSSSENP</sequence>
<proteinExistence type="inferred from homology"/>
<dbReference type="PANTHER" id="PTHR28047:SF5">
    <property type="entry name" value="PROTEIN DCG1"/>
    <property type="match status" value="1"/>
</dbReference>
<evidence type="ECO:0000256" key="5">
    <source>
        <dbReference type="ARBA" id="ARBA00093199"/>
    </source>
</evidence>